<comment type="cofactor">
    <cofactor evidence="1">
        <name>[4Fe-4S] cluster</name>
        <dbReference type="ChEBI" id="CHEBI:49883"/>
    </cofactor>
</comment>
<evidence type="ECO:0000313" key="7">
    <source>
        <dbReference type="EMBL" id="CAA6829810.1"/>
    </source>
</evidence>
<keyword evidence="3" id="KW-0479">Metal-binding</keyword>
<reference evidence="7" key="1">
    <citation type="submission" date="2020-01" db="EMBL/GenBank/DDBJ databases">
        <authorList>
            <person name="Meier V. D."/>
            <person name="Meier V D."/>
        </authorList>
    </citation>
    <scope>NUCLEOTIDE SEQUENCE</scope>
    <source>
        <strain evidence="7">HLG_WM_MAG_10</strain>
    </source>
</reference>
<evidence type="ECO:0000256" key="6">
    <source>
        <dbReference type="ARBA" id="ARBA00023601"/>
    </source>
</evidence>
<organism evidence="7">
    <name type="scientific">uncultured Aureispira sp</name>
    <dbReference type="NCBI Taxonomy" id="1331704"/>
    <lineage>
        <taxon>Bacteria</taxon>
        <taxon>Pseudomonadati</taxon>
        <taxon>Bacteroidota</taxon>
        <taxon>Saprospiria</taxon>
        <taxon>Saprospirales</taxon>
        <taxon>Saprospiraceae</taxon>
        <taxon>Aureispira</taxon>
        <taxon>environmental samples</taxon>
    </lineage>
</organism>
<keyword evidence="4" id="KW-0408">Iron</keyword>
<name>A0A6S6ULD0_9BACT</name>
<dbReference type="GO" id="GO:0046872">
    <property type="term" value="F:metal ion binding"/>
    <property type="evidence" value="ECO:0007669"/>
    <property type="project" value="UniProtKB-KW"/>
</dbReference>
<comment type="similarity">
    <text evidence="6">Belongs to the radical SAM superfamily. Anaerobic sulfatase-maturating enzyme family.</text>
</comment>
<feature type="non-terminal residue" evidence="7">
    <location>
        <position position="254"/>
    </location>
</feature>
<gene>
    <name evidence="7" type="ORF">HELGO_WM25600</name>
</gene>
<accession>A0A6S6ULD0</accession>
<evidence type="ECO:0000256" key="5">
    <source>
        <dbReference type="ARBA" id="ARBA00023014"/>
    </source>
</evidence>
<evidence type="ECO:0000256" key="1">
    <source>
        <dbReference type="ARBA" id="ARBA00001966"/>
    </source>
</evidence>
<dbReference type="InterPro" id="IPR013785">
    <property type="entry name" value="Aldolase_TIM"/>
</dbReference>
<dbReference type="Gene3D" id="3.20.20.70">
    <property type="entry name" value="Aldolase class I"/>
    <property type="match status" value="1"/>
</dbReference>
<dbReference type="SUPFAM" id="SSF102114">
    <property type="entry name" value="Radical SAM enzymes"/>
    <property type="match status" value="1"/>
</dbReference>
<dbReference type="PANTHER" id="PTHR43273:SF3">
    <property type="entry name" value="ANAEROBIC SULFATASE-MATURATING ENZYME HOMOLOG ASLB-RELATED"/>
    <property type="match status" value="1"/>
</dbReference>
<dbReference type="SFLD" id="SFLDS00029">
    <property type="entry name" value="Radical_SAM"/>
    <property type="match status" value="1"/>
</dbReference>
<dbReference type="InterPro" id="IPR047771">
    <property type="entry name" value="Radical_SAM_STM4011-like"/>
</dbReference>
<evidence type="ECO:0000256" key="3">
    <source>
        <dbReference type="ARBA" id="ARBA00022723"/>
    </source>
</evidence>
<dbReference type="InterPro" id="IPR007197">
    <property type="entry name" value="rSAM"/>
</dbReference>
<keyword evidence="2" id="KW-0949">S-adenosyl-L-methionine</keyword>
<dbReference type="InterPro" id="IPR058240">
    <property type="entry name" value="rSAM_sf"/>
</dbReference>
<keyword evidence="5" id="KW-0411">Iron-sulfur</keyword>
<dbReference type="PANTHER" id="PTHR43273">
    <property type="entry name" value="ANAEROBIC SULFATASE-MATURATING ENZYME HOMOLOG ASLB-RELATED"/>
    <property type="match status" value="1"/>
</dbReference>
<dbReference type="InterPro" id="IPR023867">
    <property type="entry name" value="Sulphatase_maturase_rSAM"/>
</dbReference>
<dbReference type="EMBL" id="CACVAQ010000519">
    <property type="protein sequence ID" value="CAA6829810.1"/>
    <property type="molecule type" value="Genomic_DNA"/>
</dbReference>
<proteinExistence type="inferred from homology"/>
<protein>
    <submittedName>
        <fullName evidence="7">Radical SAM protein</fullName>
    </submittedName>
</protein>
<dbReference type="GO" id="GO:0016491">
    <property type="term" value="F:oxidoreductase activity"/>
    <property type="evidence" value="ECO:0007669"/>
    <property type="project" value="InterPro"/>
</dbReference>
<sequence length="254" mass="29186">MTNWSILYRGPLSSCNYGCTYCPFAKTKNTRAELADDAQRLQKFVTWVKGRSENISILFTPWGEGLIRKYYQEAMTELSHLPQVKKVSIQTNLSCATKWMDKVNKEAFALWTTFHPTQIRLDKFVDKCTQLDALGIQYSVGFVAFKEELDILEELRHRINPERYVWANAYKRVADYYTEEDILRVEKVDPLFRYNTVYHNSLGKSCQAGHTSFTVDGDGAVRNCHFIEAVLGNIYTDTMEQILAPKTCVNATCG</sequence>
<evidence type="ECO:0000256" key="4">
    <source>
        <dbReference type="ARBA" id="ARBA00023004"/>
    </source>
</evidence>
<dbReference type="GO" id="GO:0051536">
    <property type="term" value="F:iron-sulfur cluster binding"/>
    <property type="evidence" value="ECO:0007669"/>
    <property type="project" value="UniProtKB-KW"/>
</dbReference>
<dbReference type="NCBIfam" id="NF038073">
    <property type="entry name" value="rSAM_STM4011"/>
    <property type="match status" value="1"/>
</dbReference>
<evidence type="ECO:0000256" key="2">
    <source>
        <dbReference type="ARBA" id="ARBA00022691"/>
    </source>
</evidence>
<dbReference type="AlphaFoldDB" id="A0A6S6ULD0"/>
<dbReference type="CDD" id="cd01335">
    <property type="entry name" value="Radical_SAM"/>
    <property type="match status" value="1"/>
</dbReference>